<keyword evidence="1" id="KW-0378">Hydrolase</keyword>
<reference evidence="1" key="1">
    <citation type="journal article" date="2020" name="Phytopathology">
        <title>Genome Sequence Resources of Colletotrichum truncatum, C. plurivorum, C. musicola, and C. sojae: Four Species Pathogenic to Soybean (Glycine max).</title>
        <authorList>
            <person name="Rogerio F."/>
            <person name="Boufleur T.R."/>
            <person name="Ciampi-Guillardi M."/>
            <person name="Sukno S.A."/>
            <person name="Thon M.R."/>
            <person name="Massola Junior N.S."/>
            <person name="Baroncelli R."/>
        </authorList>
    </citation>
    <scope>NUCLEOTIDE SEQUENCE</scope>
    <source>
        <strain evidence="1">LFN00145</strain>
    </source>
</reference>
<protein>
    <submittedName>
        <fullName evidence="1">Alpha beta hydrolase fold-3 domain protein</fullName>
    </submittedName>
</protein>
<sequence>MMVTKATVPPRYAHLLRSRQENADPEGRITAMTRELEELIGEAASTAWLSPINLALPAPEIARGHPPKVYSYAGGLDPFRDDCIIYNEWLSGLPGVESRTRLLEDENHTSWVTLPMLACHSRTIKEVTLDGMAWLLGVEWDKEQTELPW</sequence>
<dbReference type="AlphaFoldDB" id="A0A8H6KFW3"/>
<evidence type="ECO:0000313" key="1">
    <source>
        <dbReference type="EMBL" id="KAF6830575.1"/>
    </source>
</evidence>
<dbReference type="Gene3D" id="3.40.50.1820">
    <property type="entry name" value="alpha/beta hydrolase"/>
    <property type="match status" value="1"/>
</dbReference>
<accession>A0A8H6KFW3</accession>
<gene>
    <name evidence="1" type="ORF">CPLU01_07265</name>
</gene>
<dbReference type="InterPro" id="IPR029058">
    <property type="entry name" value="AB_hydrolase_fold"/>
</dbReference>
<name>A0A8H6KFW3_9PEZI</name>
<dbReference type="EMBL" id="WIGO01000092">
    <property type="protein sequence ID" value="KAF6830575.1"/>
    <property type="molecule type" value="Genomic_DNA"/>
</dbReference>
<dbReference type="Proteomes" id="UP000654918">
    <property type="component" value="Unassembled WGS sequence"/>
</dbReference>
<proteinExistence type="predicted"/>
<dbReference type="GO" id="GO:0016787">
    <property type="term" value="F:hydrolase activity"/>
    <property type="evidence" value="ECO:0007669"/>
    <property type="project" value="UniProtKB-KW"/>
</dbReference>
<keyword evidence="2" id="KW-1185">Reference proteome</keyword>
<organism evidence="1 2">
    <name type="scientific">Colletotrichum plurivorum</name>
    <dbReference type="NCBI Taxonomy" id="2175906"/>
    <lineage>
        <taxon>Eukaryota</taxon>
        <taxon>Fungi</taxon>
        <taxon>Dikarya</taxon>
        <taxon>Ascomycota</taxon>
        <taxon>Pezizomycotina</taxon>
        <taxon>Sordariomycetes</taxon>
        <taxon>Hypocreomycetidae</taxon>
        <taxon>Glomerellales</taxon>
        <taxon>Glomerellaceae</taxon>
        <taxon>Colletotrichum</taxon>
        <taxon>Colletotrichum orchidearum species complex</taxon>
    </lineage>
</organism>
<evidence type="ECO:0000313" key="2">
    <source>
        <dbReference type="Proteomes" id="UP000654918"/>
    </source>
</evidence>
<comment type="caution">
    <text evidence="1">The sequence shown here is derived from an EMBL/GenBank/DDBJ whole genome shotgun (WGS) entry which is preliminary data.</text>
</comment>